<feature type="region of interest" description="Disordered" evidence="1">
    <location>
        <begin position="66"/>
        <end position="85"/>
    </location>
</feature>
<accession>A0A450U000</accession>
<gene>
    <name evidence="3" type="ORF">BECKFW1821C_GA0114237_10836</name>
</gene>
<dbReference type="GO" id="GO:0008233">
    <property type="term" value="F:peptidase activity"/>
    <property type="evidence" value="ECO:0007669"/>
    <property type="project" value="InterPro"/>
</dbReference>
<reference evidence="3" key="1">
    <citation type="submission" date="2019-02" db="EMBL/GenBank/DDBJ databases">
        <authorList>
            <person name="Gruber-Vodicka R. H."/>
            <person name="Seah K. B. B."/>
        </authorList>
    </citation>
    <scope>NUCLEOTIDE SEQUENCE</scope>
    <source>
        <strain evidence="3">BECK_BZ131</strain>
    </source>
</reference>
<evidence type="ECO:0000313" key="3">
    <source>
        <dbReference type="EMBL" id="VFJ75640.1"/>
    </source>
</evidence>
<dbReference type="EMBL" id="CAADFE010000083">
    <property type="protein sequence ID" value="VFJ75640.1"/>
    <property type="molecule type" value="Genomic_DNA"/>
</dbReference>
<feature type="domain" description="Peptidase S49" evidence="2">
    <location>
        <begin position="12"/>
        <end position="77"/>
    </location>
</feature>
<dbReference type="GO" id="GO:0006508">
    <property type="term" value="P:proteolysis"/>
    <property type="evidence" value="ECO:0007669"/>
    <property type="project" value="InterPro"/>
</dbReference>
<dbReference type="AlphaFoldDB" id="A0A450U000"/>
<name>A0A450U000_9GAMM</name>
<protein>
    <submittedName>
        <fullName evidence="3">Peptidase family S49</fullName>
    </submittedName>
</protein>
<proteinExistence type="predicted"/>
<sequence>MAIHFVVLVPIYETYIHTGDYKIDGNPTRLLPDDARVDIQAEVDTLYGMLNETVAINQGITEEAVSDTQTDRVFSNSSMRRAGWE</sequence>
<evidence type="ECO:0000259" key="2">
    <source>
        <dbReference type="Pfam" id="PF01343"/>
    </source>
</evidence>
<evidence type="ECO:0000256" key="1">
    <source>
        <dbReference type="SAM" id="MobiDB-lite"/>
    </source>
</evidence>
<organism evidence="3">
    <name type="scientific">Candidatus Kentrum sp. FW</name>
    <dbReference type="NCBI Taxonomy" id="2126338"/>
    <lineage>
        <taxon>Bacteria</taxon>
        <taxon>Pseudomonadati</taxon>
        <taxon>Pseudomonadota</taxon>
        <taxon>Gammaproteobacteria</taxon>
        <taxon>Candidatus Kentrum</taxon>
    </lineage>
</organism>
<dbReference type="Pfam" id="PF01343">
    <property type="entry name" value="Peptidase_S49"/>
    <property type="match status" value="1"/>
</dbReference>
<dbReference type="InterPro" id="IPR002142">
    <property type="entry name" value="Peptidase_S49"/>
</dbReference>
<feature type="compositionally biased region" description="Polar residues" evidence="1">
    <location>
        <begin position="66"/>
        <end position="79"/>
    </location>
</feature>